<reference evidence="2 3" key="1">
    <citation type="submission" date="2019-04" db="EMBL/GenBank/DDBJ databases">
        <title>A novel phosphate-accumulating bacterium identified in bioreactor for phosphate removal from wastewater.</title>
        <authorList>
            <person name="Kotlyarov R.Y."/>
            <person name="Beletsky A.V."/>
            <person name="Kallistova A.Y."/>
            <person name="Dorofeev A.G."/>
            <person name="Nikolaev Y.Y."/>
            <person name="Pimenov N.V."/>
            <person name="Ravin N.V."/>
            <person name="Mardanov A.V."/>
        </authorList>
    </citation>
    <scope>NUCLEOTIDE SEQUENCE [LARGE SCALE GENOMIC DNA]</scope>
    <source>
        <strain evidence="2 3">Bin19</strain>
    </source>
</reference>
<proteinExistence type="predicted"/>
<keyword evidence="1" id="KW-0812">Transmembrane</keyword>
<evidence type="ECO:0000313" key="2">
    <source>
        <dbReference type="EMBL" id="TMQ76175.1"/>
    </source>
</evidence>
<organism evidence="2 3">
    <name type="scientific">Candidatus Accumulibacter phosphatis</name>
    <dbReference type="NCBI Taxonomy" id="327160"/>
    <lineage>
        <taxon>Bacteria</taxon>
        <taxon>Pseudomonadati</taxon>
        <taxon>Pseudomonadota</taxon>
        <taxon>Betaproteobacteria</taxon>
        <taxon>Candidatus Accumulibacter</taxon>
    </lineage>
</organism>
<name>A0A5S4ELN2_9PROT</name>
<dbReference type="AlphaFoldDB" id="A0A5S4ELN2"/>
<dbReference type="Proteomes" id="UP000306324">
    <property type="component" value="Unassembled WGS sequence"/>
</dbReference>
<keyword evidence="1" id="KW-1133">Transmembrane helix</keyword>
<comment type="caution">
    <text evidence="2">The sequence shown here is derived from an EMBL/GenBank/DDBJ whole genome shotgun (WGS) entry which is preliminary data.</text>
</comment>
<gene>
    <name evidence="2" type="ORF">ACCUM_4615</name>
</gene>
<dbReference type="EMBL" id="SWAD01000060">
    <property type="protein sequence ID" value="TMQ76175.1"/>
    <property type="molecule type" value="Genomic_DNA"/>
</dbReference>
<evidence type="ECO:0000313" key="3">
    <source>
        <dbReference type="Proteomes" id="UP000306324"/>
    </source>
</evidence>
<protein>
    <submittedName>
        <fullName evidence="2">Type IV fimbrial biogenesis protein PilV</fullName>
    </submittedName>
</protein>
<sequence>MSMMKTLERSQAGSVLLEALIGILIFSLGILSMVALGATAVNVQADAQYRTEAMNLAERILSQIWTGVDRTQETINGVVMSVVSASSLNNYQHFSNGDNCVFTGSASTMPAVVDWVATLMPTDKPSPLPGSTAGRQQIKVVPANNNQVSITICWQTPSDNKVRHYTLVSYVN</sequence>
<evidence type="ECO:0000256" key="1">
    <source>
        <dbReference type="SAM" id="Phobius"/>
    </source>
</evidence>
<feature type="transmembrane region" description="Helical" evidence="1">
    <location>
        <begin position="12"/>
        <end position="36"/>
    </location>
</feature>
<keyword evidence="3" id="KW-1185">Reference proteome</keyword>
<keyword evidence="1" id="KW-0472">Membrane</keyword>
<accession>A0A5S4ELN2</accession>